<accession>A0A0K6G506</accession>
<dbReference type="InterPro" id="IPR002059">
    <property type="entry name" value="CSP_DNA-bd"/>
</dbReference>
<feature type="domain" description="CSD" evidence="1">
    <location>
        <begin position="3"/>
        <end position="72"/>
    </location>
</feature>
<sequence length="117" mass="12811">MAPKTGVVKWFNEIQGHGFIAQDDRGPDLFVRHTSVNVVGGRLGRGVLRQGDVVSFEISQTPKGPTAVSVTIRKGAIEGLAGTSISYESDSRIERMIVREEMEAPYNEDFICFGLVI</sequence>
<protein>
    <recommendedName>
        <fullName evidence="1">CSD domain-containing protein</fullName>
    </recommendedName>
</protein>
<dbReference type="CDD" id="cd04458">
    <property type="entry name" value="CSP_CDS"/>
    <property type="match status" value="1"/>
</dbReference>
<gene>
    <name evidence="2" type="ORF">RSOLAG22IIIB_10777</name>
</gene>
<evidence type="ECO:0000259" key="1">
    <source>
        <dbReference type="PROSITE" id="PS51857"/>
    </source>
</evidence>
<evidence type="ECO:0000313" key="2">
    <source>
        <dbReference type="EMBL" id="CUA73433.1"/>
    </source>
</evidence>
<name>A0A0K6G506_9AGAM</name>
<dbReference type="SUPFAM" id="SSF50249">
    <property type="entry name" value="Nucleic acid-binding proteins"/>
    <property type="match status" value="1"/>
</dbReference>
<dbReference type="SMART" id="SM00357">
    <property type="entry name" value="CSP"/>
    <property type="match status" value="1"/>
</dbReference>
<dbReference type="Pfam" id="PF00313">
    <property type="entry name" value="CSD"/>
    <property type="match status" value="1"/>
</dbReference>
<dbReference type="PRINTS" id="PR00050">
    <property type="entry name" value="COLDSHOCK"/>
</dbReference>
<proteinExistence type="predicted"/>
<keyword evidence="3" id="KW-1185">Reference proteome</keyword>
<dbReference type="GO" id="GO:0003676">
    <property type="term" value="F:nucleic acid binding"/>
    <property type="evidence" value="ECO:0007669"/>
    <property type="project" value="InterPro"/>
</dbReference>
<dbReference type="Gene3D" id="2.40.50.140">
    <property type="entry name" value="Nucleic acid-binding proteins"/>
    <property type="match status" value="1"/>
</dbReference>
<dbReference type="Proteomes" id="UP000044841">
    <property type="component" value="Unassembled WGS sequence"/>
</dbReference>
<dbReference type="InterPro" id="IPR011129">
    <property type="entry name" value="CSD"/>
</dbReference>
<reference evidence="2 3" key="1">
    <citation type="submission" date="2015-07" db="EMBL/GenBank/DDBJ databases">
        <authorList>
            <person name="Noorani M."/>
        </authorList>
    </citation>
    <scope>NUCLEOTIDE SEQUENCE [LARGE SCALE GENOMIC DNA]</scope>
    <source>
        <strain evidence="2">BBA 69670</strain>
    </source>
</reference>
<dbReference type="PANTHER" id="PTHR11544">
    <property type="entry name" value="COLD SHOCK DOMAIN CONTAINING PROTEINS"/>
    <property type="match status" value="1"/>
</dbReference>
<dbReference type="InterPro" id="IPR012340">
    <property type="entry name" value="NA-bd_OB-fold"/>
</dbReference>
<dbReference type="InterPro" id="IPR050181">
    <property type="entry name" value="Cold_shock_domain"/>
</dbReference>
<dbReference type="PROSITE" id="PS51857">
    <property type="entry name" value="CSD_2"/>
    <property type="match status" value="1"/>
</dbReference>
<dbReference type="EMBL" id="CYGV01001380">
    <property type="protein sequence ID" value="CUA73433.1"/>
    <property type="molecule type" value="Genomic_DNA"/>
</dbReference>
<evidence type="ECO:0000313" key="3">
    <source>
        <dbReference type="Proteomes" id="UP000044841"/>
    </source>
</evidence>
<organism evidence="2 3">
    <name type="scientific">Rhizoctonia solani</name>
    <dbReference type="NCBI Taxonomy" id="456999"/>
    <lineage>
        <taxon>Eukaryota</taxon>
        <taxon>Fungi</taxon>
        <taxon>Dikarya</taxon>
        <taxon>Basidiomycota</taxon>
        <taxon>Agaricomycotina</taxon>
        <taxon>Agaricomycetes</taxon>
        <taxon>Cantharellales</taxon>
        <taxon>Ceratobasidiaceae</taxon>
        <taxon>Rhizoctonia</taxon>
    </lineage>
</organism>
<dbReference type="AlphaFoldDB" id="A0A0K6G506"/>